<gene>
    <name evidence="1" type="ORF">DSM107003_28680</name>
</gene>
<dbReference type="Proteomes" id="UP000276103">
    <property type="component" value="Unassembled WGS sequence"/>
</dbReference>
<dbReference type="OrthoDB" id="517436at2"/>
<organism evidence="1 2">
    <name type="scientific">Trichormus variabilis SAG 1403-4b</name>
    <dbReference type="NCBI Taxonomy" id="447716"/>
    <lineage>
        <taxon>Bacteria</taxon>
        <taxon>Bacillati</taxon>
        <taxon>Cyanobacteriota</taxon>
        <taxon>Cyanophyceae</taxon>
        <taxon>Nostocales</taxon>
        <taxon>Nostocaceae</taxon>
        <taxon>Trichormus</taxon>
    </lineage>
</organism>
<protein>
    <submittedName>
        <fullName evidence="1">Uncharacterized protein</fullName>
    </submittedName>
</protein>
<dbReference type="InterPro" id="IPR010985">
    <property type="entry name" value="Ribbon_hlx_hlx"/>
</dbReference>
<dbReference type="GO" id="GO:0006355">
    <property type="term" value="P:regulation of DNA-templated transcription"/>
    <property type="evidence" value="ECO:0007669"/>
    <property type="project" value="InterPro"/>
</dbReference>
<comment type="caution">
    <text evidence="1">The sequence shown here is derived from an EMBL/GenBank/DDBJ whole genome shotgun (WGS) entry which is preliminary data.</text>
</comment>
<dbReference type="AlphaFoldDB" id="A0A433UPF8"/>
<evidence type="ECO:0000313" key="2">
    <source>
        <dbReference type="Proteomes" id="UP000276103"/>
    </source>
</evidence>
<keyword evidence="2" id="KW-1185">Reference proteome</keyword>
<evidence type="ECO:0000313" key="1">
    <source>
        <dbReference type="EMBL" id="RUS95692.1"/>
    </source>
</evidence>
<accession>A0A433UPF8</accession>
<sequence>MKEDYLRIRMSKRRMDKLRLYAQMKDTTMTHVIEDFIDSLKIPDIDKNSTVPLPVNPAD</sequence>
<dbReference type="RefSeq" id="WP_127054785.1">
    <property type="nucleotide sequence ID" value="NZ_RSCM01000009.1"/>
</dbReference>
<dbReference type="SUPFAM" id="SSF47598">
    <property type="entry name" value="Ribbon-helix-helix"/>
    <property type="match status" value="1"/>
</dbReference>
<reference evidence="1 2" key="1">
    <citation type="journal article" date="2019" name="Genome Biol. Evol.">
        <title>Day and night: Metabolic profiles and evolutionary relationships of six axenic non-marine cyanobacteria.</title>
        <authorList>
            <person name="Will S.E."/>
            <person name="Henke P."/>
            <person name="Boedeker C."/>
            <person name="Huang S."/>
            <person name="Brinkmann H."/>
            <person name="Rohde M."/>
            <person name="Jarek M."/>
            <person name="Friedl T."/>
            <person name="Seufert S."/>
            <person name="Schumacher M."/>
            <person name="Overmann J."/>
            <person name="Neumann-Schaal M."/>
            <person name="Petersen J."/>
        </authorList>
    </citation>
    <scope>NUCLEOTIDE SEQUENCE [LARGE SCALE GENOMIC DNA]</scope>
    <source>
        <strain evidence="1 2">SAG 1403-4b</strain>
    </source>
</reference>
<dbReference type="EMBL" id="RSCM01000009">
    <property type="protein sequence ID" value="RUS95692.1"/>
    <property type="molecule type" value="Genomic_DNA"/>
</dbReference>
<name>A0A433UPF8_ANAVA</name>
<proteinExistence type="predicted"/>